<feature type="compositionally biased region" description="Acidic residues" evidence="1">
    <location>
        <begin position="93"/>
        <end position="102"/>
    </location>
</feature>
<dbReference type="EMBL" id="BRXW01000137">
    <property type="protein sequence ID" value="GMI09411.1"/>
    <property type="molecule type" value="Genomic_DNA"/>
</dbReference>
<dbReference type="AlphaFoldDB" id="A0A9W7KS16"/>
<sequence>MVDEDDVGYVDEIDIKIETKREEGERFEREEEDRCGGEQTGFAAVKEEKPVVVKEEPRTASNDDEEYGSLVMNDEESLLDVSPSVVALREGRDDDDGADPGP</sequence>
<feature type="region of interest" description="Disordered" evidence="1">
    <location>
        <begin position="48"/>
        <end position="102"/>
    </location>
</feature>
<accession>A0A9W7KS16</accession>
<protein>
    <submittedName>
        <fullName evidence="2">Uncharacterized protein</fullName>
    </submittedName>
</protein>
<feature type="compositionally biased region" description="Acidic residues" evidence="1">
    <location>
        <begin position="62"/>
        <end position="78"/>
    </location>
</feature>
<gene>
    <name evidence="2" type="ORF">TrLO_g6833</name>
</gene>
<feature type="compositionally biased region" description="Basic and acidic residues" evidence="1">
    <location>
        <begin position="48"/>
        <end position="58"/>
    </location>
</feature>
<proteinExistence type="predicted"/>
<organism evidence="2 3">
    <name type="scientific">Triparma laevis f. longispina</name>
    <dbReference type="NCBI Taxonomy" id="1714387"/>
    <lineage>
        <taxon>Eukaryota</taxon>
        <taxon>Sar</taxon>
        <taxon>Stramenopiles</taxon>
        <taxon>Ochrophyta</taxon>
        <taxon>Bolidophyceae</taxon>
        <taxon>Parmales</taxon>
        <taxon>Triparmaceae</taxon>
        <taxon>Triparma</taxon>
    </lineage>
</organism>
<dbReference type="Proteomes" id="UP001165122">
    <property type="component" value="Unassembled WGS sequence"/>
</dbReference>
<evidence type="ECO:0000256" key="1">
    <source>
        <dbReference type="SAM" id="MobiDB-lite"/>
    </source>
</evidence>
<reference evidence="3" key="1">
    <citation type="journal article" date="2023" name="Commun. Biol.">
        <title>Genome analysis of Parmales, the sister group of diatoms, reveals the evolutionary specialization of diatoms from phago-mixotrophs to photoautotrophs.</title>
        <authorList>
            <person name="Ban H."/>
            <person name="Sato S."/>
            <person name="Yoshikawa S."/>
            <person name="Yamada K."/>
            <person name="Nakamura Y."/>
            <person name="Ichinomiya M."/>
            <person name="Sato N."/>
            <person name="Blanc-Mathieu R."/>
            <person name="Endo H."/>
            <person name="Kuwata A."/>
            <person name="Ogata H."/>
        </authorList>
    </citation>
    <scope>NUCLEOTIDE SEQUENCE [LARGE SCALE GENOMIC DNA]</scope>
    <source>
        <strain evidence="3">NIES 3700</strain>
    </source>
</reference>
<evidence type="ECO:0000313" key="3">
    <source>
        <dbReference type="Proteomes" id="UP001165122"/>
    </source>
</evidence>
<evidence type="ECO:0000313" key="2">
    <source>
        <dbReference type="EMBL" id="GMI09411.1"/>
    </source>
</evidence>
<name>A0A9W7KS16_9STRA</name>
<keyword evidence="3" id="KW-1185">Reference proteome</keyword>
<comment type="caution">
    <text evidence="2">The sequence shown here is derived from an EMBL/GenBank/DDBJ whole genome shotgun (WGS) entry which is preliminary data.</text>
</comment>